<evidence type="ECO:0000313" key="5">
    <source>
        <dbReference type="EMBL" id="EER01387.1"/>
    </source>
</evidence>
<dbReference type="EMBL" id="GG684136">
    <property type="protein sequence ID" value="EER01387.1"/>
    <property type="molecule type" value="Genomic_DNA"/>
</dbReference>
<organism evidence="6">
    <name type="scientific">Perkinsus marinus (strain ATCC 50983 / TXsc)</name>
    <dbReference type="NCBI Taxonomy" id="423536"/>
    <lineage>
        <taxon>Eukaryota</taxon>
        <taxon>Sar</taxon>
        <taxon>Alveolata</taxon>
        <taxon>Perkinsozoa</taxon>
        <taxon>Perkinsea</taxon>
        <taxon>Perkinsida</taxon>
        <taxon>Perkinsidae</taxon>
        <taxon>Perkinsus</taxon>
    </lineage>
</organism>
<evidence type="ECO:0000256" key="3">
    <source>
        <dbReference type="SAM" id="MobiDB-lite"/>
    </source>
</evidence>
<accession>C5LPF6</accession>
<keyword evidence="2" id="KW-0436">Ligase</keyword>
<dbReference type="SUPFAM" id="SSF50249">
    <property type="entry name" value="Nucleic acid-binding proteins"/>
    <property type="match status" value="1"/>
</dbReference>
<dbReference type="OrthoDB" id="1931232at2759"/>
<feature type="region of interest" description="Disordered" evidence="3">
    <location>
        <begin position="75"/>
        <end position="150"/>
    </location>
</feature>
<dbReference type="GO" id="GO:0006421">
    <property type="term" value="P:asparaginyl-tRNA aminoacylation"/>
    <property type="evidence" value="ECO:0007669"/>
    <property type="project" value="TreeGrafter"/>
</dbReference>
<evidence type="ECO:0000256" key="2">
    <source>
        <dbReference type="ARBA" id="ARBA00023146"/>
    </source>
</evidence>
<dbReference type="Proteomes" id="UP000007800">
    <property type="component" value="Unassembled WGS sequence"/>
</dbReference>
<dbReference type="GO" id="GO:0004816">
    <property type="term" value="F:asparagine-tRNA ligase activity"/>
    <property type="evidence" value="ECO:0007669"/>
    <property type="project" value="TreeGrafter"/>
</dbReference>
<keyword evidence="2" id="KW-0030">Aminoacyl-tRNA synthetase</keyword>
<dbReference type="PROSITE" id="PS50405">
    <property type="entry name" value="GST_CTER"/>
    <property type="match status" value="1"/>
</dbReference>
<dbReference type="OMA" id="AKDHAVE"/>
<evidence type="ECO:0000256" key="1">
    <source>
        <dbReference type="ARBA" id="ARBA00022917"/>
    </source>
</evidence>
<feature type="compositionally biased region" description="Polar residues" evidence="3">
    <location>
        <begin position="114"/>
        <end position="135"/>
    </location>
</feature>
<protein>
    <recommendedName>
        <fullName evidence="4">GST C-terminal domain-containing protein</fullName>
    </recommendedName>
</protein>
<dbReference type="InterPro" id="IPR004365">
    <property type="entry name" value="NA-bd_OB_tRNA"/>
</dbReference>
<evidence type="ECO:0000313" key="6">
    <source>
        <dbReference type="Proteomes" id="UP000007800"/>
    </source>
</evidence>
<dbReference type="InterPro" id="IPR036282">
    <property type="entry name" value="Glutathione-S-Trfase_C_sf"/>
</dbReference>
<feature type="domain" description="GST C-terminal" evidence="4">
    <location>
        <begin position="1"/>
        <end position="73"/>
    </location>
</feature>
<evidence type="ECO:0000259" key="4">
    <source>
        <dbReference type="PROSITE" id="PS50405"/>
    </source>
</evidence>
<gene>
    <name evidence="5" type="ORF">Pmar_PMAR012198</name>
</gene>
<reference evidence="5 6" key="1">
    <citation type="submission" date="2008-07" db="EMBL/GenBank/DDBJ databases">
        <authorList>
            <person name="El-Sayed N."/>
            <person name="Caler E."/>
            <person name="Inman J."/>
            <person name="Amedeo P."/>
            <person name="Hass B."/>
            <person name="Wortman J."/>
        </authorList>
    </citation>
    <scope>NUCLEOTIDE SEQUENCE [LARGE SCALE GENOMIC DNA]</scope>
    <source>
        <strain evidence="6">ATCC 50983 / TXsc</strain>
    </source>
</reference>
<dbReference type="InParanoid" id="C5LPF6"/>
<dbReference type="SUPFAM" id="SSF47616">
    <property type="entry name" value="GST C-terminal domain-like"/>
    <property type="match status" value="1"/>
</dbReference>
<dbReference type="RefSeq" id="XP_002768669.1">
    <property type="nucleotide sequence ID" value="XM_002768623.1"/>
</dbReference>
<keyword evidence="1" id="KW-0648">Protein biosynthesis</keyword>
<dbReference type="Pfam" id="PF01336">
    <property type="entry name" value="tRNA_anti-codon"/>
    <property type="match status" value="1"/>
</dbReference>
<dbReference type="Gene3D" id="2.40.50.140">
    <property type="entry name" value="Nucleic acid-binding proteins"/>
    <property type="match status" value="1"/>
</dbReference>
<keyword evidence="6" id="KW-1185">Reference proteome</keyword>
<dbReference type="GO" id="GO:0005739">
    <property type="term" value="C:mitochondrion"/>
    <property type="evidence" value="ECO:0007669"/>
    <property type="project" value="TreeGrafter"/>
</dbReference>
<dbReference type="GO" id="GO:0005524">
    <property type="term" value="F:ATP binding"/>
    <property type="evidence" value="ECO:0007669"/>
    <property type="project" value="UniProtKB-KW"/>
</dbReference>
<dbReference type="PANTHER" id="PTHR22594:SF34">
    <property type="entry name" value="ASPARAGINE--TRNA LIGASE, MITOCHONDRIAL-RELATED"/>
    <property type="match status" value="1"/>
</dbReference>
<proteinExistence type="predicted"/>
<name>C5LPF6_PERM5</name>
<feature type="compositionally biased region" description="Basic and acidic residues" evidence="3">
    <location>
        <begin position="79"/>
        <end position="113"/>
    </location>
</feature>
<dbReference type="InterPro" id="IPR010987">
    <property type="entry name" value="Glutathione-S-Trfase_C-like"/>
</dbReference>
<dbReference type="GeneID" id="9039858"/>
<dbReference type="Gene3D" id="1.20.1050.10">
    <property type="match status" value="1"/>
</dbReference>
<dbReference type="InterPro" id="IPR012340">
    <property type="entry name" value="NA-bd_OB-fold"/>
</dbReference>
<dbReference type="CDD" id="cd04318">
    <property type="entry name" value="EcAsnRS_like_N"/>
    <property type="match status" value="1"/>
</dbReference>
<feature type="non-terminal residue" evidence="5">
    <location>
        <position position="257"/>
    </location>
</feature>
<sequence length="257" mass="27026">MLEDHLRTHTYLSGDLLSIADASVVTTLVAGLASEADLKDYPNVLRYIRTCLGNPAVADVLSCYSVKFPVPEVTPFMPGKEEVESTDSEATKVESEKPEKDQPIKKRAGDRQNAKVSHTELSMPSPESVSTNTVSPIPEGSEPPIHPYSSCVGGRTRVKDILLRADGGAGLIGKTVSVCGWVRTKRSQGSGFAFVEISDGSCLQGLQLVLDSSCPDFGGAIGQIATGASIQAVGALVASPAKGQAVEVSVRENGKIK</sequence>
<dbReference type="GO" id="GO:0003676">
    <property type="term" value="F:nucleic acid binding"/>
    <property type="evidence" value="ECO:0007669"/>
    <property type="project" value="InterPro"/>
</dbReference>
<dbReference type="AlphaFoldDB" id="C5LPF6"/>
<dbReference type="PANTHER" id="PTHR22594">
    <property type="entry name" value="ASPARTYL/LYSYL-TRNA SYNTHETASE"/>
    <property type="match status" value="1"/>
</dbReference>